<evidence type="ECO:0000313" key="1">
    <source>
        <dbReference type="EMBL" id="MSU06675.1"/>
    </source>
</evidence>
<dbReference type="EMBL" id="VUNN01000015">
    <property type="protein sequence ID" value="MSU06675.1"/>
    <property type="molecule type" value="Genomic_DNA"/>
</dbReference>
<name>A0A7X2PD03_9SPIO</name>
<reference evidence="1 2" key="1">
    <citation type="submission" date="2019-08" db="EMBL/GenBank/DDBJ databases">
        <title>In-depth cultivation of the pig gut microbiome towards novel bacterial diversity and tailored functional studies.</title>
        <authorList>
            <person name="Wylensek D."/>
            <person name="Hitch T.C.A."/>
            <person name="Clavel T."/>
        </authorList>
    </citation>
    <scope>NUCLEOTIDE SEQUENCE [LARGE SCALE GENOMIC DNA]</scope>
    <source>
        <strain evidence="1 2">NM-380-WT-3C1</strain>
    </source>
</reference>
<protein>
    <submittedName>
        <fullName evidence="1">Uncharacterized protein</fullName>
    </submittedName>
</protein>
<keyword evidence="2" id="KW-1185">Reference proteome</keyword>
<sequence length="134" mass="15613">MTENIFALTCDKDFENKLFLLRKKLFKLSDDETIFALPPYIILGKTEKRSFDRKHYNLKLFFDGSYVDSEYGKLLTAHDDKELKEIQKSLNITPSPVGIYISKRALPTLEEPLISKHQRLVLLKSFQDGFIVLQ</sequence>
<accession>A0A7X2PD03</accession>
<proteinExistence type="predicted"/>
<dbReference type="Proteomes" id="UP000460549">
    <property type="component" value="Unassembled WGS sequence"/>
</dbReference>
<organism evidence="1 2">
    <name type="scientific">Bullifex porci</name>
    <dbReference type="NCBI Taxonomy" id="2606638"/>
    <lineage>
        <taxon>Bacteria</taxon>
        <taxon>Pseudomonadati</taxon>
        <taxon>Spirochaetota</taxon>
        <taxon>Spirochaetia</taxon>
        <taxon>Spirochaetales</taxon>
        <taxon>Spirochaetaceae</taxon>
        <taxon>Bullifex</taxon>
    </lineage>
</organism>
<dbReference type="AlphaFoldDB" id="A0A7X2PD03"/>
<dbReference type="RefSeq" id="WP_154425711.1">
    <property type="nucleotide sequence ID" value="NZ_VUNN01000015.1"/>
</dbReference>
<evidence type="ECO:0000313" key="2">
    <source>
        <dbReference type="Proteomes" id="UP000460549"/>
    </source>
</evidence>
<comment type="caution">
    <text evidence="1">The sequence shown here is derived from an EMBL/GenBank/DDBJ whole genome shotgun (WGS) entry which is preliminary data.</text>
</comment>
<gene>
    <name evidence="1" type="ORF">FYJ80_07785</name>
</gene>